<feature type="domain" description="Methyltransferase type 11" evidence="1">
    <location>
        <begin position="98"/>
        <end position="144"/>
    </location>
</feature>
<evidence type="ECO:0000313" key="2">
    <source>
        <dbReference type="EMBL" id="KPQ36288.1"/>
    </source>
</evidence>
<dbReference type="InterPro" id="IPR029063">
    <property type="entry name" value="SAM-dependent_MTases_sf"/>
</dbReference>
<accession>A0A0P8C3Z8</accession>
<comment type="caution">
    <text evidence="2">The sequence shown here is derived from an EMBL/GenBank/DDBJ whole genome shotgun (WGS) entry which is preliminary data.</text>
</comment>
<dbReference type="EMBL" id="LJZR01000007">
    <property type="protein sequence ID" value="KPQ36288.1"/>
    <property type="molecule type" value="Genomic_DNA"/>
</dbReference>
<dbReference type="Proteomes" id="UP000050465">
    <property type="component" value="Unassembled WGS sequence"/>
</dbReference>
<dbReference type="InterPro" id="IPR013216">
    <property type="entry name" value="Methyltransf_11"/>
</dbReference>
<dbReference type="Pfam" id="PF08241">
    <property type="entry name" value="Methyltransf_11"/>
    <property type="match status" value="1"/>
</dbReference>
<dbReference type="SUPFAM" id="SSF53335">
    <property type="entry name" value="S-adenosyl-L-methionine-dependent methyltransferases"/>
    <property type="match status" value="1"/>
</dbReference>
<dbReference type="STRING" id="1666911.HLUCCA11_07070"/>
<proteinExistence type="predicted"/>
<evidence type="ECO:0000313" key="3">
    <source>
        <dbReference type="Proteomes" id="UP000050465"/>
    </source>
</evidence>
<evidence type="ECO:0000259" key="1">
    <source>
        <dbReference type="Pfam" id="PF08241"/>
    </source>
</evidence>
<dbReference type="AlphaFoldDB" id="A0A0P8C3Z8"/>
<keyword evidence="2" id="KW-0808">Transferase</keyword>
<gene>
    <name evidence="2" type="ORF">HLUCCA11_07070</name>
</gene>
<sequence>MKLPAFLEKISWDQIITPAMASFRKRRLAALVAAYPNISEYSVLDVGGRPGIWNLLKAHYGIVPKRLVLLNLAEDVECFESGDGGVCDGGSDPNSVAYEAVVGDGCNIPFADQSFDLTFSNSVIEHVGSEANMLKFAQECRRVGRHIYIQTPNHWFPMEPHFVTLCIHWLPRSLYRKLAFLSLNYALFSWRSDSLKRIFYEEFDSIRLLRRSQLQQLFPDQPIGTERVLGLTKSFVVLDNG</sequence>
<dbReference type="PATRIC" id="fig|1666911.3.peg.5012"/>
<dbReference type="GO" id="GO:0008757">
    <property type="term" value="F:S-adenosylmethionine-dependent methyltransferase activity"/>
    <property type="evidence" value="ECO:0007669"/>
    <property type="project" value="InterPro"/>
</dbReference>
<reference evidence="2 3" key="1">
    <citation type="submission" date="2015-09" db="EMBL/GenBank/DDBJ databases">
        <title>Identification and resolution of microdiversity through metagenomic sequencing of parallel consortia.</title>
        <authorList>
            <person name="Nelson W.C."/>
            <person name="Romine M.F."/>
            <person name="Lindemann S.R."/>
        </authorList>
    </citation>
    <scope>NUCLEOTIDE SEQUENCE [LARGE SCALE GENOMIC DNA]</scope>
    <source>
        <strain evidence="2">Ana</strain>
    </source>
</reference>
<organism evidence="2 3">
    <name type="scientific">Phormidesmis priestleyi Ana</name>
    <dbReference type="NCBI Taxonomy" id="1666911"/>
    <lineage>
        <taxon>Bacteria</taxon>
        <taxon>Bacillati</taxon>
        <taxon>Cyanobacteriota</taxon>
        <taxon>Cyanophyceae</taxon>
        <taxon>Leptolyngbyales</taxon>
        <taxon>Leptolyngbyaceae</taxon>
        <taxon>Phormidesmis</taxon>
    </lineage>
</organism>
<keyword evidence="2" id="KW-0489">Methyltransferase</keyword>
<dbReference type="Gene3D" id="3.40.50.150">
    <property type="entry name" value="Vaccinia Virus protein VP39"/>
    <property type="match status" value="1"/>
</dbReference>
<name>A0A0P8C3Z8_9CYAN</name>
<dbReference type="GO" id="GO:0032259">
    <property type="term" value="P:methylation"/>
    <property type="evidence" value="ECO:0007669"/>
    <property type="project" value="UniProtKB-KW"/>
</dbReference>
<protein>
    <submittedName>
        <fullName evidence="2">Methyltransferase domain</fullName>
    </submittedName>
</protein>